<dbReference type="EMBL" id="JAUTDP010000004">
    <property type="protein sequence ID" value="KAK3399938.1"/>
    <property type="molecule type" value="Genomic_DNA"/>
</dbReference>
<feature type="compositionally biased region" description="Low complexity" evidence="4">
    <location>
        <begin position="1011"/>
        <end position="1041"/>
    </location>
</feature>
<dbReference type="PROSITE" id="PS50297">
    <property type="entry name" value="ANK_REP_REGION"/>
    <property type="match status" value="1"/>
</dbReference>
<keyword evidence="1" id="KW-0677">Repeat</keyword>
<organism evidence="5 6">
    <name type="scientific">Sordaria brevicollis</name>
    <dbReference type="NCBI Taxonomy" id="83679"/>
    <lineage>
        <taxon>Eukaryota</taxon>
        <taxon>Fungi</taxon>
        <taxon>Dikarya</taxon>
        <taxon>Ascomycota</taxon>
        <taxon>Pezizomycotina</taxon>
        <taxon>Sordariomycetes</taxon>
        <taxon>Sordariomycetidae</taxon>
        <taxon>Sordariales</taxon>
        <taxon>Sordariaceae</taxon>
        <taxon>Sordaria</taxon>
    </lineage>
</organism>
<keyword evidence="6" id="KW-1185">Reference proteome</keyword>
<protein>
    <recommendedName>
        <fullName evidence="7">Fungal N-terminal domain-containing protein</fullName>
    </recommendedName>
</protein>
<evidence type="ECO:0008006" key="7">
    <source>
        <dbReference type="Google" id="ProtNLM"/>
    </source>
</evidence>
<evidence type="ECO:0000256" key="3">
    <source>
        <dbReference type="PROSITE-ProRule" id="PRU00023"/>
    </source>
</evidence>
<feature type="compositionally biased region" description="Polar residues" evidence="4">
    <location>
        <begin position="220"/>
        <end position="243"/>
    </location>
</feature>
<gene>
    <name evidence="5" type="ORF">B0T20DRAFT_173150</name>
</gene>
<sequence>MDPASIAASAFTLAGGIATCSAAITNFVRQVKHARKDLEAINTELNATSEILSPLLISLIGSQGSPLPDAILVKIDGSVRQCITIVDRLKADVDHYKRDAVWSKAKWVLFGEKSAQKARENLEMHKLTLGLALQVLSISHTRLIQQDTELIKGRLEKIHRNIHRIKTQFLAVCGKQVPRQQQTATVEVQRWIEDISLLSSYAESSYQISILDQISSSSQATTPAQRSSSGIILQSGTTDTPGSVTELPAEEVVPPTVPQLGIESLTASDDYRSSSRVHEIDGGSQLPRVENRFPLGSETRPWETESRGHAQTKRSLLYCPPSITPGPWIGLPGPSNPIGPTNSFGSHYSGHVGERGNVGSHSPSSGNEADTRQLSHNAELPHAPEPRRTVYTLVDSYAPNALQKPNDQGLVHELETRRPRIEHDYRIHEQRRSSQYAQFLSRSLPNTAPEDTPLSHGEFEPWRPDQPTTYSDGSCISSSSGRTASETASNSLVGFYRSVDAAPPRGTPYHQHGPRKATRHVRFNEHVQILPPNGLESDTQTSSSNRAELYSSLEVTSVHPTARSGSPEEAPRSNTPHPAPTPGTPELPVELSSDSHPLLGQGELDIFTKEIFTSEDDVIMRRLVRRDENFTGLSRSRRRELSQDERKLVDGMLLENMGLVDRDKFDVCKHLISSGADPNVLQIDKEDKVEAGPLMLAVKHRKHRCLTALLRWGANPSTTVLQYAVSIHNNFAVRALIAAGACVNYGLQTEEYNSYKRIRRTRPVYMRHLSTKRNAEVVKCHRYTLLLGLIAGALTVSGQDALLSQLSCIQFVLSEAADPNWTGSESYSYISEDSTKNIGLSPLHVAVLIWTKFGDIATLAIAKTLLAFGAKPDIFLELGKWPCFDCFGSSPIRMAIKTGNEMLLELLLSHGASDDNYMGISTFQFAVRSNREPMVRTLLRHRDVARCNYQQELLAINRQGGNKVPESTIRHYQDILSSLGSYPPITCDGEDFPTTVWGGRCGAHPELDEGSPSSSSSSELINTGSSTSDDLNNSDSSTGSSEDYVTYDDTSSDLFPVGMSEAWLKWAFGDVGLIQSGSNSAAIS</sequence>
<evidence type="ECO:0000256" key="4">
    <source>
        <dbReference type="SAM" id="MobiDB-lite"/>
    </source>
</evidence>
<dbReference type="Proteomes" id="UP001281003">
    <property type="component" value="Unassembled WGS sequence"/>
</dbReference>
<comment type="caution">
    <text evidence="5">The sequence shown here is derived from an EMBL/GenBank/DDBJ whole genome shotgun (WGS) entry which is preliminary data.</text>
</comment>
<feature type="region of interest" description="Disordered" evidence="4">
    <location>
        <begin position="266"/>
        <end position="313"/>
    </location>
</feature>
<feature type="region of interest" description="Disordered" evidence="4">
    <location>
        <begin position="329"/>
        <end position="371"/>
    </location>
</feature>
<feature type="region of interest" description="Disordered" evidence="4">
    <location>
        <begin position="218"/>
        <end position="245"/>
    </location>
</feature>
<dbReference type="PANTHER" id="PTHR24198:SF165">
    <property type="entry name" value="ANKYRIN REPEAT-CONTAINING PROTEIN-RELATED"/>
    <property type="match status" value="1"/>
</dbReference>
<feature type="region of interest" description="Disordered" evidence="4">
    <location>
        <begin position="444"/>
        <end position="486"/>
    </location>
</feature>
<evidence type="ECO:0000256" key="1">
    <source>
        <dbReference type="ARBA" id="ARBA00022737"/>
    </source>
</evidence>
<name>A0AAE0UDC5_SORBR</name>
<feature type="compositionally biased region" description="Polar residues" evidence="4">
    <location>
        <begin position="359"/>
        <end position="371"/>
    </location>
</feature>
<dbReference type="SMART" id="SM00248">
    <property type="entry name" value="ANK"/>
    <property type="match status" value="5"/>
</dbReference>
<dbReference type="PANTHER" id="PTHR24198">
    <property type="entry name" value="ANKYRIN REPEAT AND PROTEIN KINASE DOMAIN-CONTAINING PROTEIN"/>
    <property type="match status" value="1"/>
</dbReference>
<dbReference type="PROSITE" id="PS50088">
    <property type="entry name" value="ANK_REPEAT"/>
    <property type="match status" value="1"/>
</dbReference>
<feature type="region of interest" description="Disordered" evidence="4">
    <location>
        <begin position="998"/>
        <end position="1045"/>
    </location>
</feature>
<dbReference type="InterPro" id="IPR002110">
    <property type="entry name" value="Ankyrin_rpt"/>
</dbReference>
<dbReference type="SUPFAM" id="SSF48403">
    <property type="entry name" value="Ankyrin repeat"/>
    <property type="match status" value="1"/>
</dbReference>
<accession>A0AAE0UDC5</accession>
<dbReference type="AlphaFoldDB" id="A0AAE0UDC5"/>
<dbReference type="Gene3D" id="1.25.40.20">
    <property type="entry name" value="Ankyrin repeat-containing domain"/>
    <property type="match status" value="2"/>
</dbReference>
<reference evidence="5" key="2">
    <citation type="submission" date="2023-07" db="EMBL/GenBank/DDBJ databases">
        <authorList>
            <consortium name="Lawrence Berkeley National Laboratory"/>
            <person name="Haridas S."/>
            <person name="Hensen N."/>
            <person name="Bonometti L."/>
            <person name="Westerberg I."/>
            <person name="Brannstrom I.O."/>
            <person name="Guillou S."/>
            <person name="Cros-Aarteil S."/>
            <person name="Calhoun S."/>
            <person name="Kuo A."/>
            <person name="Mondo S."/>
            <person name="Pangilinan J."/>
            <person name="Riley R."/>
            <person name="LaButti K."/>
            <person name="Andreopoulos B."/>
            <person name="Lipzen A."/>
            <person name="Chen C."/>
            <person name="Yanf M."/>
            <person name="Daum C."/>
            <person name="Ng V."/>
            <person name="Clum A."/>
            <person name="Steindorff A."/>
            <person name="Ohm R."/>
            <person name="Martin F."/>
            <person name="Silar P."/>
            <person name="Natvig D."/>
            <person name="Lalanne C."/>
            <person name="Gautier V."/>
            <person name="Ament-velasquez S.L."/>
            <person name="Kruys A."/>
            <person name="Hutchinson M.I."/>
            <person name="Powell A.J."/>
            <person name="Barry K."/>
            <person name="Miller A.N."/>
            <person name="Grigoriev I.V."/>
            <person name="Debuchy R."/>
            <person name="Gladieux P."/>
            <person name="Thoren M.H."/>
            <person name="Johannesson H."/>
        </authorList>
    </citation>
    <scope>NUCLEOTIDE SEQUENCE</scope>
    <source>
        <strain evidence="5">FGSC 1904</strain>
    </source>
</reference>
<proteinExistence type="predicted"/>
<reference evidence="5" key="1">
    <citation type="journal article" date="2023" name="Mol. Phylogenet. Evol.">
        <title>Genome-scale phylogeny and comparative genomics of the fungal order Sordariales.</title>
        <authorList>
            <person name="Hensen N."/>
            <person name="Bonometti L."/>
            <person name="Westerberg I."/>
            <person name="Brannstrom I.O."/>
            <person name="Guillou S."/>
            <person name="Cros-Aarteil S."/>
            <person name="Calhoun S."/>
            <person name="Haridas S."/>
            <person name="Kuo A."/>
            <person name="Mondo S."/>
            <person name="Pangilinan J."/>
            <person name="Riley R."/>
            <person name="LaButti K."/>
            <person name="Andreopoulos B."/>
            <person name="Lipzen A."/>
            <person name="Chen C."/>
            <person name="Yan M."/>
            <person name="Daum C."/>
            <person name="Ng V."/>
            <person name="Clum A."/>
            <person name="Steindorff A."/>
            <person name="Ohm R.A."/>
            <person name="Martin F."/>
            <person name="Silar P."/>
            <person name="Natvig D.O."/>
            <person name="Lalanne C."/>
            <person name="Gautier V."/>
            <person name="Ament-Velasquez S.L."/>
            <person name="Kruys A."/>
            <person name="Hutchinson M.I."/>
            <person name="Powell A.J."/>
            <person name="Barry K."/>
            <person name="Miller A.N."/>
            <person name="Grigoriev I.V."/>
            <person name="Debuchy R."/>
            <person name="Gladieux P."/>
            <person name="Hiltunen Thoren M."/>
            <person name="Johannesson H."/>
        </authorList>
    </citation>
    <scope>NUCLEOTIDE SEQUENCE</scope>
    <source>
        <strain evidence="5">FGSC 1904</strain>
    </source>
</reference>
<feature type="region of interest" description="Disordered" evidence="4">
    <location>
        <begin position="553"/>
        <end position="595"/>
    </location>
</feature>
<evidence type="ECO:0000256" key="2">
    <source>
        <dbReference type="ARBA" id="ARBA00023043"/>
    </source>
</evidence>
<feature type="compositionally biased region" description="Low complexity" evidence="4">
    <location>
        <begin position="471"/>
        <end position="485"/>
    </location>
</feature>
<feature type="compositionally biased region" description="Basic and acidic residues" evidence="4">
    <location>
        <begin position="269"/>
        <end position="281"/>
    </location>
</feature>
<evidence type="ECO:0000313" key="5">
    <source>
        <dbReference type="EMBL" id="KAK3399938.1"/>
    </source>
</evidence>
<feature type="repeat" description="ANK" evidence="3">
    <location>
        <begin position="887"/>
        <end position="913"/>
    </location>
</feature>
<keyword evidence="2 3" id="KW-0040">ANK repeat</keyword>
<dbReference type="InterPro" id="IPR036770">
    <property type="entry name" value="Ankyrin_rpt-contain_sf"/>
</dbReference>
<evidence type="ECO:0000313" key="6">
    <source>
        <dbReference type="Proteomes" id="UP001281003"/>
    </source>
</evidence>